<comment type="caution">
    <text evidence="2">The sequence shown here is derived from an EMBL/GenBank/DDBJ whole genome shotgun (WGS) entry which is preliminary data.</text>
</comment>
<organism evidence="2">
    <name type="scientific">bioreactor metagenome</name>
    <dbReference type="NCBI Taxonomy" id="1076179"/>
    <lineage>
        <taxon>unclassified sequences</taxon>
        <taxon>metagenomes</taxon>
        <taxon>ecological metagenomes</taxon>
    </lineage>
</organism>
<protein>
    <submittedName>
        <fullName evidence="2">Uncharacterized protein</fullName>
    </submittedName>
</protein>
<keyword evidence="1" id="KW-0812">Transmembrane</keyword>
<dbReference type="AlphaFoldDB" id="A0A645DSQ9"/>
<evidence type="ECO:0000256" key="1">
    <source>
        <dbReference type="SAM" id="Phobius"/>
    </source>
</evidence>
<gene>
    <name evidence="2" type="ORF">SDC9_139659</name>
</gene>
<keyword evidence="1" id="KW-0472">Membrane</keyword>
<keyword evidence="1" id="KW-1133">Transmembrane helix</keyword>
<feature type="transmembrane region" description="Helical" evidence="1">
    <location>
        <begin position="31"/>
        <end position="53"/>
    </location>
</feature>
<accession>A0A645DSQ9</accession>
<name>A0A645DSQ9_9ZZZZ</name>
<dbReference type="Pfam" id="PF11981">
    <property type="entry name" value="DUF3482"/>
    <property type="match status" value="1"/>
</dbReference>
<reference evidence="2" key="1">
    <citation type="submission" date="2019-08" db="EMBL/GenBank/DDBJ databases">
        <authorList>
            <person name="Kucharzyk K."/>
            <person name="Murdoch R.W."/>
            <person name="Higgins S."/>
            <person name="Loffler F."/>
        </authorList>
    </citation>
    <scope>NUCLEOTIDE SEQUENCE</scope>
</reference>
<dbReference type="InterPro" id="IPR021871">
    <property type="entry name" value="DUF3482"/>
</dbReference>
<sequence>MDAQAASLWGALTAGAATGLGADLMAGGLTLGAGALVGALLGALTFGGAAWGANKMFDQEQQSFQLSTDYLNAAASQVLLKYLLISHFGRGRGRYTSPAAPRQWSELTQGTVQTYAAQWGALWAQLREAHAAGAAADAHRVAMMELLSQSLQQIMADLYPGLNAESGVRDGESAP</sequence>
<proteinExistence type="predicted"/>
<evidence type="ECO:0000313" key="2">
    <source>
        <dbReference type="EMBL" id="MPM92524.1"/>
    </source>
</evidence>
<dbReference type="EMBL" id="VSSQ01039459">
    <property type="protein sequence ID" value="MPM92524.1"/>
    <property type="molecule type" value="Genomic_DNA"/>
</dbReference>